<feature type="domain" description="Methyltransferase FkbM" evidence="1">
    <location>
        <begin position="44"/>
        <end position="208"/>
    </location>
</feature>
<dbReference type="GO" id="GO:0032259">
    <property type="term" value="P:methylation"/>
    <property type="evidence" value="ECO:0007669"/>
    <property type="project" value="UniProtKB-KW"/>
</dbReference>
<dbReference type="PANTHER" id="PTHR34203:SF15">
    <property type="entry name" value="SLL1173 PROTEIN"/>
    <property type="match status" value="1"/>
</dbReference>
<dbReference type="Gene3D" id="3.40.50.150">
    <property type="entry name" value="Vaccinia Virus protein VP39"/>
    <property type="match status" value="1"/>
</dbReference>
<dbReference type="RefSeq" id="WP_090008249.1">
    <property type="nucleotide sequence ID" value="NZ_FNET01000010.1"/>
</dbReference>
<keyword evidence="2" id="KW-0489">Methyltransferase</keyword>
<dbReference type="Proteomes" id="UP000199682">
    <property type="component" value="Unassembled WGS sequence"/>
</dbReference>
<dbReference type="InterPro" id="IPR052514">
    <property type="entry name" value="SAM-dependent_MTase"/>
</dbReference>
<dbReference type="EMBL" id="FNET01000010">
    <property type="protein sequence ID" value="SDL37576.1"/>
    <property type="molecule type" value="Genomic_DNA"/>
</dbReference>
<dbReference type="Pfam" id="PF05050">
    <property type="entry name" value="Methyltransf_21"/>
    <property type="match status" value="1"/>
</dbReference>
<accession>A0A1G9JK00</accession>
<dbReference type="NCBIfam" id="TIGR01444">
    <property type="entry name" value="fkbM_fam"/>
    <property type="match status" value="1"/>
</dbReference>
<evidence type="ECO:0000313" key="3">
    <source>
        <dbReference type="Proteomes" id="UP000199682"/>
    </source>
</evidence>
<dbReference type="PANTHER" id="PTHR34203">
    <property type="entry name" value="METHYLTRANSFERASE, FKBM FAMILY PROTEIN"/>
    <property type="match status" value="1"/>
</dbReference>
<reference evidence="3" key="1">
    <citation type="submission" date="2016-10" db="EMBL/GenBank/DDBJ databases">
        <authorList>
            <person name="Varghese N."/>
            <person name="Submissions S."/>
        </authorList>
    </citation>
    <scope>NUCLEOTIDE SEQUENCE [LARGE SCALE GENOMIC DNA]</scope>
    <source>
        <strain evidence="3">DSM 44796</strain>
    </source>
</reference>
<protein>
    <submittedName>
        <fullName evidence="2">Methyltransferase, FkbM family</fullName>
    </submittedName>
</protein>
<keyword evidence="2" id="KW-0808">Transferase</keyword>
<name>A0A1G9JK00_9PSEU</name>
<organism evidence="2 3">
    <name type="scientific">Lentzea albidocapillata subsp. violacea</name>
    <dbReference type="NCBI Taxonomy" id="128104"/>
    <lineage>
        <taxon>Bacteria</taxon>
        <taxon>Bacillati</taxon>
        <taxon>Actinomycetota</taxon>
        <taxon>Actinomycetes</taxon>
        <taxon>Pseudonocardiales</taxon>
        <taxon>Pseudonocardiaceae</taxon>
        <taxon>Lentzea</taxon>
    </lineage>
</organism>
<dbReference type="SUPFAM" id="SSF53335">
    <property type="entry name" value="S-adenosyl-L-methionine-dependent methyltransferases"/>
    <property type="match status" value="1"/>
</dbReference>
<dbReference type="InterPro" id="IPR006342">
    <property type="entry name" value="FkbM_mtfrase"/>
</dbReference>
<proteinExistence type="predicted"/>
<dbReference type="GO" id="GO:0008168">
    <property type="term" value="F:methyltransferase activity"/>
    <property type="evidence" value="ECO:0007669"/>
    <property type="project" value="UniProtKB-KW"/>
</dbReference>
<dbReference type="InterPro" id="IPR029063">
    <property type="entry name" value="SAM-dependent_MTases_sf"/>
</dbReference>
<gene>
    <name evidence="2" type="ORF">SAMN04488074_110271</name>
</gene>
<sequence length="250" mass="28135">MLIDPGEVAGVNRHETEYLYDEIVVRRAYLPPGVELPPGSVVLDVGANIGMYSLFARSECPTASIYAFEPLPPLLEKLRANVSAHDVTVLPYGLSDADREVSFVYYPGYSTMSTQYADTALEKRYIRDRLSEVDYDAELLGELLDFRFREQTFGCRVRRLSGVIDELGLPRVDMVKIDVQRAELDVLRGIEERHWPMLHRLVLEVHDEAGTPTAGRLAPTTGMLRNKGFDVTVREDPGGRHTVFAVRRPA</sequence>
<evidence type="ECO:0000259" key="1">
    <source>
        <dbReference type="Pfam" id="PF05050"/>
    </source>
</evidence>
<evidence type="ECO:0000313" key="2">
    <source>
        <dbReference type="EMBL" id="SDL37576.1"/>
    </source>
</evidence>
<dbReference type="AlphaFoldDB" id="A0A1G9JK00"/>